<gene>
    <name evidence="1" type="ORF">CV102_24350</name>
</gene>
<evidence type="ECO:0000313" key="1">
    <source>
        <dbReference type="EMBL" id="TYL36073.1"/>
    </source>
</evidence>
<dbReference type="OrthoDB" id="331049at2157"/>
<protein>
    <submittedName>
        <fullName evidence="1">Uncharacterized protein</fullName>
    </submittedName>
</protein>
<organism evidence="1 2">
    <name type="scientific">Natronococcus pandeyae</name>
    <dbReference type="NCBI Taxonomy" id="2055836"/>
    <lineage>
        <taxon>Archaea</taxon>
        <taxon>Methanobacteriati</taxon>
        <taxon>Methanobacteriota</taxon>
        <taxon>Stenosarchaea group</taxon>
        <taxon>Halobacteria</taxon>
        <taxon>Halobacteriales</taxon>
        <taxon>Natrialbaceae</taxon>
        <taxon>Natronococcus</taxon>
    </lineage>
</organism>
<keyword evidence="2" id="KW-1185">Reference proteome</keyword>
<comment type="caution">
    <text evidence="1">The sequence shown here is derived from an EMBL/GenBank/DDBJ whole genome shotgun (WGS) entry which is preliminary data.</text>
</comment>
<reference evidence="1" key="1">
    <citation type="submission" date="2017-11" db="EMBL/GenBank/DDBJ databases">
        <authorList>
            <person name="Kajale S.C."/>
            <person name="Sharma A."/>
        </authorList>
    </citation>
    <scope>NUCLEOTIDE SEQUENCE</scope>
    <source>
        <strain evidence="1">LS1_42</strain>
    </source>
</reference>
<dbReference type="Proteomes" id="UP000766904">
    <property type="component" value="Unassembled WGS sequence"/>
</dbReference>
<sequence>MTEEYDQLLEVVAENPGATIEEITDLARKHDITSTNIPNLVSRAVSNDDLLEFDGRHWVMRTGKYRFHRYNHPET</sequence>
<proteinExistence type="predicted"/>
<evidence type="ECO:0000313" key="2">
    <source>
        <dbReference type="Proteomes" id="UP000766904"/>
    </source>
</evidence>
<dbReference type="EMBL" id="PHNJ01000023">
    <property type="protein sequence ID" value="TYL36073.1"/>
    <property type="molecule type" value="Genomic_DNA"/>
</dbReference>
<accession>A0A8J8Q064</accession>
<dbReference type="AlphaFoldDB" id="A0A8J8Q064"/>
<dbReference type="RefSeq" id="WP_148860578.1">
    <property type="nucleotide sequence ID" value="NZ_PHNJ01000023.1"/>
</dbReference>
<name>A0A8J8Q064_9EURY</name>